<dbReference type="GO" id="GO:0046052">
    <property type="term" value="P:UTP catabolic process"/>
    <property type="evidence" value="ECO:0007669"/>
    <property type="project" value="TreeGrafter"/>
</dbReference>
<dbReference type="CDD" id="cd11529">
    <property type="entry name" value="NTP-PPase_MazG_Cterm"/>
    <property type="match status" value="1"/>
</dbReference>
<evidence type="ECO:0000259" key="2">
    <source>
        <dbReference type="Pfam" id="PF03819"/>
    </source>
</evidence>
<dbReference type="Pfam" id="PF03819">
    <property type="entry name" value="MazG"/>
    <property type="match status" value="2"/>
</dbReference>
<proteinExistence type="predicted"/>
<evidence type="ECO:0000313" key="3">
    <source>
        <dbReference type="EMBL" id="KUK81374.1"/>
    </source>
</evidence>
<dbReference type="SUPFAM" id="SSF101386">
    <property type="entry name" value="all-alpha NTP pyrophosphatases"/>
    <property type="match status" value="2"/>
</dbReference>
<organism evidence="3 4">
    <name type="scientific">Pelotomaculum thermopropionicum</name>
    <dbReference type="NCBI Taxonomy" id="110500"/>
    <lineage>
        <taxon>Bacteria</taxon>
        <taxon>Bacillati</taxon>
        <taxon>Bacillota</taxon>
        <taxon>Clostridia</taxon>
        <taxon>Eubacteriales</taxon>
        <taxon>Desulfotomaculaceae</taxon>
        <taxon>Pelotomaculum</taxon>
    </lineage>
</organism>
<dbReference type="InterPro" id="IPR000878">
    <property type="entry name" value="4pyrrol_Mease"/>
</dbReference>
<dbReference type="FunFam" id="1.10.287.1080:FF:000001">
    <property type="entry name" value="Nucleoside triphosphate pyrophosphohydrolase"/>
    <property type="match status" value="1"/>
</dbReference>
<dbReference type="Proteomes" id="UP000054705">
    <property type="component" value="Unassembled WGS sequence"/>
</dbReference>
<dbReference type="CDD" id="cd11528">
    <property type="entry name" value="NTP-PPase_MazG_Nterm"/>
    <property type="match status" value="1"/>
</dbReference>
<protein>
    <recommendedName>
        <fullName evidence="5">Nucleoside triphosphate pyrophosphohydrolase</fullName>
    </recommendedName>
</protein>
<dbReference type="InterPro" id="IPR035013">
    <property type="entry name" value="YabN_N"/>
</dbReference>
<dbReference type="Gene3D" id="1.10.287.1080">
    <property type="entry name" value="MazG-like"/>
    <property type="match status" value="2"/>
</dbReference>
<evidence type="ECO:0000313" key="4">
    <source>
        <dbReference type="Proteomes" id="UP000054705"/>
    </source>
</evidence>
<dbReference type="NCBIfam" id="TIGR00444">
    <property type="entry name" value="mazG"/>
    <property type="match status" value="1"/>
</dbReference>
<dbReference type="PIRSF" id="PIRSF002845">
    <property type="entry name" value="Ttrprl_mtas_MazG"/>
    <property type="match status" value="1"/>
</dbReference>
<evidence type="ECO:0008006" key="5">
    <source>
        <dbReference type="Google" id="ProtNLM"/>
    </source>
</evidence>
<dbReference type="InterPro" id="IPR014777">
    <property type="entry name" value="4pyrrole_Mease_sub1"/>
</dbReference>
<dbReference type="InterPro" id="IPR004518">
    <property type="entry name" value="MazG-like_dom"/>
</dbReference>
<dbReference type="AlphaFoldDB" id="A0A101HR84"/>
<feature type="domain" description="NTP pyrophosphohydrolase MazG-like" evidence="2">
    <location>
        <begin position="299"/>
        <end position="372"/>
    </location>
</feature>
<dbReference type="GO" id="GO:0047429">
    <property type="term" value="F:nucleoside triphosphate diphosphatase activity"/>
    <property type="evidence" value="ECO:0007669"/>
    <property type="project" value="InterPro"/>
</dbReference>
<name>A0A101HR84_9FIRM</name>
<gene>
    <name evidence="3" type="ORF">XD97_0664</name>
</gene>
<reference evidence="4" key="1">
    <citation type="journal article" date="2015" name="MBio">
        <title>Genome-Resolved Metagenomic Analysis Reveals Roles for Candidate Phyla and Other Microbial Community Members in Biogeochemical Transformations in Oil Reservoirs.</title>
        <authorList>
            <person name="Hu P."/>
            <person name="Tom L."/>
            <person name="Singh A."/>
            <person name="Thomas B.C."/>
            <person name="Baker B.J."/>
            <person name="Piceno Y.M."/>
            <person name="Andersen G.L."/>
            <person name="Banfield J.F."/>
        </authorList>
    </citation>
    <scope>NUCLEOTIDE SEQUENCE [LARGE SCALE GENOMIC DNA]</scope>
</reference>
<dbReference type="InterPro" id="IPR035996">
    <property type="entry name" value="4pyrrol_Methylase_sf"/>
</dbReference>
<dbReference type="GO" id="GO:0046047">
    <property type="term" value="P:TTP catabolic process"/>
    <property type="evidence" value="ECO:0007669"/>
    <property type="project" value="TreeGrafter"/>
</dbReference>
<dbReference type="Gene3D" id="3.40.1010.10">
    <property type="entry name" value="Cobalt-precorrin-4 Transmethylase, Domain 1"/>
    <property type="match status" value="1"/>
</dbReference>
<sequence>MTPKTKITIAGLGAGAPGDITLAAWEALKTSSNILLRTAKHPVVDWLRREGFSFSTFDCFYESASSFNEVYRRIAEAVIAEAGRGPVLYAVPGHPMVEEESVNLIVEQAGLEGIEITFLPAVSFLDALFSAIRLNPGTGLQIIDGLRLDAGLINSGGAVVITQVYSRLASSDVKLTLLDTYDPEHPVTVIRGAGIPGAERIATVPLYELDRGNRIPVAGKDETVRTGTEDTDWQEDRAEAIQTYENEELGCNPDVFAGGQAVPGEYDAHNRACRYPLDSLVDVMTRLRGKEGCPWDREQDHHTLKPYLLEETYEVLDALSQENMYKTCEELGDLLLQIAFHAQIASETGCFDINDVVAGITEKMVRRHPHVFGAVKVRDSSEVVLNWEKIKQAEKQAEKAGNAPRSLLSDVAQSLPALMRAAKIQKKAARVGFDWPDYRGGLDKIREELVELELIITGNDKLLIEEELGDLLFSVVNLARLLGVEPETALASTNEKFVRRFNYIEKMVQQKGGDFSRFTLSELDAWWEEAKKMEKF</sequence>
<evidence type="ECO:0000259" key="1">
    <source>
        <dbReference type="Pfam" id="PF00590"/>
    </source>
</evidence>
<feature type="domain" description="NTP pyrophosphohydrolase MazG-like" evidence="2">
    <location>
        <begin position="445"/>
        <end position="501"/>
    </location>
</feature>
<dbReference type="SUPFAM" id="SSF53790">
    <property type="entry name" value="Tetrapyrrole methylase"/>
    <property type="match status" value="1"/>
</dbReference>
<dbReference type="GO" id="GO:0008168">
    <property type="term" value="F:methyltransferase activity"/>
    <property type="evidence" value="ECO:0007669"/>
    <property type="project" value="InterPro"/>
</dbReference>
<dbReference type="FunFam" id="1.10.287.1080:FF:000003">
    <property type="entry name" value="Nucleoside triphosphate pyrophosphohydrolase"/>
    <property type="match status" value="1"/>
</dbReference>
<dbReference type="EMBL" id="LGGS01000156">
    <property type="protein sequence ID" value="KUK81374.1"/>
    <property type="molecule type" value="Genomic_DNA"/>
</dbReference>
<dbReference type="PANTHER" id="PTHR30522:SF0">
    <property type="entry name" value="NUCLEOSIDE TRIPHOSPHATE PYROPHOSPHOHYDROLASE"/>
    <property type="match status" value="1"/>
</dbReference>
<dbReference type="InterPro" id="IPR024180">
    <property type="entry name" value="Tetrapyrrole_Mease/MazG_pred"/>
</dbReference>
<feature type="domain" description="Tetrapyrrole methylase" evidence="1">
    <location>
        <begin position="6"/>
        <end position="210"/>
    </location>
</feature>
<dbReference type="GO" id="GO:0006203">
    <property type="term" value="P:dGTP catabolic process"/>
    <property type="evidence" value="ECO:0007669"/>
    <property type="project" value="TreeGrafter"/>
</dbReference>
<dbReference type="PANTHER" id="PTHR30522">
    <property type="entry name" value="NUCLEOSIDE TRIPHOSPHATE PYROPHOSPHOHYDROLASE"/>
    <property type="match status" value="1"/>
</dbReference>
<dbReference type="GO" id="GO:0006950">
    <property type="term" value="P:response to stress"/>
    <property type="evidence" value="ECO:0007669"/>
    <property type="project" value="UniProtKB-ARBA"/>
</dbReference>
<comment type="caution">
    <text evidence="3">The sequence shown here is derived from an EMBL/GenBank/DDBJ whole genome shotgun (WGS) entry which is preliminary data.</text>
</comment>
<dbReference type="GO" id="GO:0046081">
    <property type="term" value="P:dUTP catabolic process"/>
    <property type="evidence" value="ECO:0007669"/>
    <property type="project" value="TreeGrafter"/>
</dbReference>
<dbReference type="CDD" id="cd11723">
    <property type="entry name" value="YabN_N_like"/>
    <property type="match status" value="1"/>
</dbReference>
<dbReference type="NCBIfam" id="NF007113">
    <property type="entry name" value="PRK09562.1"/>
    <property type="match status" value="1"/>
</dbReference>
<dbReference type="Pfam" id="PF00590">
    <property type="entry name" value="TP_methylase"/>
    <property type="match status" value="1"/>
</dbReference>
<dbReference type="InterPro" id="IPR048015">
    <property type="entry name" value="NTP-PPase_MazG-like_N"/>
</dbReference>
<dbReference type="GO" id="GO:0046076">
    <property type="term" value="P:dTTP catabolic process"/>
    <property type="evidence" value="ECO:0007669"/>
    <property type="project" value="TreeGrafter"/>
</dbReference>
<dbReference type="InterPro" id="IPR011551">
    <property type="entry name" value="NTP_PyrPHydrolase_MazG"/>
</dbReference>
<dbReference type="PATRIC" id="fig|110500.4.peg.120"/>
<dbReference type="GO" id="GO:0046061">
    <property type="term" value="P:dATP catabolic process"/>
    <property type="evidence" value="ECO:0007669"/>
    <property type="project" value="TreeGrafter"/>
</dbReference>
<accession>A0A101HR84</accession>
<dbReference type="InterPro" id="IPR048011">
    <property type="entry name" value="NTP-PPase_MazG-like_C"/>
</dbReference>